<evidence type="ECO:0000256" key="9">
    <source>
        <dbReference type="ARBA" id="ARBA00023136"/>
    </source>
</evidence>
<evidence type="ECO:0000256" key="8">
    <source>
        <dbReference type="ARBA" id="ARBA00023128"/>
    </source>
</evidence>
<organism evidence="12 13">
    <name type="scientific">Candida boidinii</name>
    <name type="common">Yeast</name>
    <dbReference type="NCBI Taxonomy" id="5477"/>
    <lineage>
        <taxon>Eukaryota</taxon>
        <taxon>Fungi</taxon>
        <taxon>Dikarya</taxon>
        <taxon>Ascomycota</taxon>
        <taxon>Saccharomycotina</taxon>
        <taxon>Pichiomycetes</taxon>
        <taxon>Pichiales</taxon>
        <taxon>Pichiaceae</taxon>
        <taxon>Ogataea</taxon>
        <taxon>Ogataea/Candida clade</taxon>
    </lineage>
</organism>
<evidence type="ECO:0000256" key="2">
    <source>
        <dbReference type="ARBA" id="ARBA00006375"/>
    </source>
</evidence>
<evidence type="ECO:0000256" key="7">
    <source>
        <dbReference type="ARBA" id="ARBA00022989"/>
    </source>
</evidence>
<dbReference type="GO" id="GO:1990575">
    <property type="term" value="P:mitochondrial L-ornithine transmembrane transport"/>
    <property type="evidence" value="ECO:0007669"/>
    <property type="project" value="TreeGrafter"/>
</dbReference>
<dbReference type="Proteomes" id="UP001165120">
    <property type="component" value="Unassembled WGS sequence"/>
</dbReference>
<comment type="caution">
    <text evidence="12">The sequence shown here is derived from an EMBL/GenBank/DDBJ whole genome shotgun (WGS) entry which is preliminary data.</text>
</comment>
<dbReference type="AlphaFoldDB" id="A0A9W6T5K0"/>
<evidence type="ECO:0000256" key="5">
    <source>
        <dbReference type="ARBA" id="ARBA00022737"/>
    </source>
</evidence>
<dbReference type="InterPro" id="IPR002067">
    <property type="entry name" value="MCP"/>
</dbReference>
<keyword evidence="5" id="KW-0677">Repeat</keyword>
<dbReference type="PROSITE" id="PS50920">
    <property type="entry name" value="SOLCAR"/>
    <property type="match status" value="3"/>
</dbReference>
<name>A0A9W6T5K0_CANBO</name>
<dbReference type="InterPro" id="IPR018108">
    <property type="entry name" value="MCP_transmembrane"/>
</dbReference>
<protein>
    <submittedName>
        <fullName evidence="12">Unnamed protein product</fullName>
    </submittedName>
</protein>
<reference evidence="12" key="1">
    <citation type="submission" date="2023-04" db="EMBL/GenBank/DDBJ databases">
        <title>Candida boidinii NBRC 10035.</title>
        <authorList>
            <person name="Ichikawa N."/>
            <person name="Sato H."/>
            <person name="Tonouchi N."/>
        </authorList>
    </citation>
    <scope>NUCLEOTIDE SEQUENCE</scope>
    <source>
        <strain evidence="12">NBRC 10035</strain>
    </source>
</reference>
<keyword evidence="9 10" id="KW-0472">Membrane</keyword>
<dbReference type="PANTHER" id="PTHR45624:SF31">
    <property type="entry name" value="MITOCHONDRIAL ORNITHINE TRANSPORTER 1"/>
    <property type="match status" value="1"/>
</dbReference>
<evidence type="ECO:0000256" key="6">
    <source>
        <dbReference type="ARBA" id="ARBA00022792"/>
    </source>
</evidence>
<comment type="subcellular location">
    <subcellularLocation>
        <location evidence="1">Mitochondrion inner membrane</location>
        <topology evidence="1">Multi-pass membrane protein</topology>
    </subcellularLocation>
</comment>
<keyword evidence="3 11" id="KW-0813">Transport</keyword>
<dbReference type="PANTHER" id="PTHR45624">
    <property type="entry name" value="MITOCHONDRIAL BASIC AMINO ACIDS TRANSPORTER-RELATED"/>
    <property type="match status" value="1"/>
</dbReference>
<feature type="repeat" description="Solcar" evidence="10">
    <location>
        <begin position="38"/>
        <end position="127"/>
    </location>
</feature>
<evidence type="ECO:0000256" key="10">
    <source>
        <dbReference type="PROSITE-ProRule" id="PRU00282"/>
    </source>
</evidence>
<dbReference type="GO" id="GO:0005743">
    <property type="term" value="C:mitochondrial inner membrane"/>
    <property type="evidence" value="ECO:0007669"/>
    <property type="project" value="UniProtKB-SubCell"/>
</dbReference>
<dbReference type="InterPro" id="IPR050567">
    <property type="entry name" value="Mitochondrial_Carrier"/>
</dbReference>
<feature type="repeat" description="Solcar" evidence="10">
    <location>
        <begin position="141"/>
        <end position="240"/>
    </location>
</feature>
<evidence type="ECO:0000256" key="3">
    <source>
        <dbReference type="ARBA" id="ARBA00022448"/>
    </source>
</evidence>
<dbReference type="Gene3D" id="1.50.40.10">
    <property type="entry name" value="Mitochondrial carrier domain"/>
    <property type="match status" value="2"/>
</dbReference>
<evidence type="ECO:0000313" key="13">
    <source>
        <dbReference type="Proteomes" id="UP001165120"/>
    </source>
</evidence>
<evidence type="ECO:0000256" key="4">
    <source>
        <dbReference type="ARBA" id="ARBA00022692"/>
    </source>
</evidence>
<dbReference type="InterPro" id="IPR023395">
    <property type="entry name" value="MCP_dom_sf"/>
</dbReference>
<dbReference type="Pfam" id="PF00153">
    <property type="entry name" value="Mito_carr"/>
    <property type="match status" value="3"/>
</dbReference>
<evidence type="ECO:0000256" key="1">
    <source>
        <dbReference type="ARBA" id="ARBA00004448"/>
    </source>
</evidence>
<evidence type="ECO:0000313" key="12">
    <source>
        <dbReference type="EMBL" id="GME77618.1"/>
    </source>
</evidence>
<keyword evidence="7" id="KW-1133">Transmembrane helix</keyword>
<accession>A0A9W6T5K0</accession>
<keyword evidence="8" id="KW-0496">Mitochondrion</keyword>
<keyword evidence="13" id="KW-1185">Reference proteome</keyword>
<dbReference type="SUPFAM" id="SSF103506">
    <property type="entry name" value="Mitochondrial carrier"/>
    <property type="match status" value="1"/>
</dbReference>
<feature type="repeat" description="Solcar" evidence="10">
    <location>
        <begin position="271"/>
        <end position="357"/>
    </location>
</feature>
<dbReference type="PRINTS" id="PR00926">
    <property type="entry name" value="MITOCARRIER"/>
</dbReference>
<proteinExistence type="inferred from homology"/>
<sequence>MSEESIQQVGLINEEDHRRQLNTNGGGSPNKYSNDILRESLIEIAVGSASGAIAKIVEYPFDTVKVRLQYSQHFDPPLFSSTLDCLQKTYKNEGFYKGFYKGLMSPMIGSALEVSTLFFSYRLAQNYLNYLKNNENLQAELKMSEKLLCGAISGVVTSFILTPIELLKCKLQVDNLERQKNINSNISTNNKNSGKLIPLIKSIYKEHGLKGLWKGQLPTCIREAGGSAAWFGCYEYALEVFREQNIQKSMKVSHNNDEFPKHNKQYDGSDYSASQLLFAGAMAGIGYNASLFPADTIKNMMQTQGGKEKGDNFLTISLKVYKKNGIRGFYSGLGVTLFKTIPASAVMFYCYEIFKKELNGLTSP</sequence>
<keyword evidence="4 10" id="KW-0812">Transmembrane</keyword>
<gene>
    <name evidence="12" type="ORF">Cboi02_000558700</name>
</gene>
<dbReference type="EMBL" id="BSXN01002786">
    <property type="protein sequence ID" value="GME77618.1"/>
    <property type="molecule type" value="Genomic_DNA"/>
</dbReference>
<dbReference type="GO" id="GO:0000064">
    <property type="term" value="F:L-ornithine transmembrane transporter activity"/>
    <property type="evidence" value="ECO:0007669"/>
    <property type="project" value="TreeGrafter"/>
</dbReference>
<comment type="similarity">
    <text evidence="2 11">Belongs to the mitochondrial carrier (TC 2.A.29) family.</text>
</comment>
<keyword evidence="6" id="KW-0999">Mitochondrion inner membrane</keyword>
<evidence type="ECO:0000256" key="11">
    <source>
        <dbReference type="RuleBase" id="RU000488"/>
    </source>
</evidence>